<dbReference type="GO" id="GO:0003677">
    <property type="term" value="F:DNA binding"/>
    <property type="evidence" value="ECO:0007669"/>
    <property type="project" value="UniProtKB-KW"/>
</dbReference>
<sequence>MPKRELLKLPAVLDEIDMSRAAFYRMQARGKGPRVMKLPNGQIRVDRVELDAWLSSCEVAA</sequence>
<gene>
    <name evidence="1" type="ORF">F4556_004183</name>
</gene>
<dbReference type="InterPro" id="IPR010260">
    <property type="entry name" value="AlpA"/>
</dbReference>
<dbReference type="Pfam" id="PF05930">
    <property type="entry name" value="Phage_AlpA"/>
    <property type="match status" value="1"/>
</dbReference>
<evidence type="ECO:0000313" key="2">
    <source>
        <dbReference type="Proteomes" id="UP000573327"/>
    </source>
</evidence>
<name>A0A7W7SDW9_9ACTN</name>
<organism evidence="1 2">
    <name type="scientific">Kitasatospora gansuensis</name>
    <dbReference type="NCBI Taxonomy" id="258050"/>
    <lineage>
        <taxon>Bacteria</taxon>
        <taxon>Bacillati</taxon>
        <taxon>Actinomycetota</taxon>
        <taxon>Actinomycetes</taxon>
        <taxon>Kitasatosporales</taxon>
        <taxon>Streptomycetaceae</taxon>
        <taxon>Kitasatospora</taxon>
    </lineage>
</organism>
<keyword evidence="1" id="KW-0238">DNA-binding</keyword>
<proteinExistence type="predicted"/>
<dbReference type="AlphaFoldDB" id="A0A7W7SDW9"/>
<reference evidence="1 2" key="1">
    <citation type="submission" date="2020-08" db="EMBL/GenBank/DDBJ databases">
        <title>Sequencing the genomes of 1000 actinobacteria strains.</title>
        <authorList>
            <person name="Klenk H.-P."/>
        </authorList>
    </citation>
    <scope>NUCLEOTIDE SEQUENCE [LARGE SCALE GENOMIC DNA]</scope>
    <source>
        <strain evidence="1 2">DSM 44786</strain>
    </source>
</reference>
<dbReference type="Proteomes" id="UP000573327">
    <property type="component" value="Unassembled WGS sequence"/>
</dbReference>
<evidence type="ECO:0000313" key="1">
    <source>
        <dbReference type="EMBL" id="MBB4948648.1"/>
    </source>
</evidence>
<comment type="caution">
    <text evidence="1">The sequence shown here is derived from an EMBL/GenBank/DDBJ whole genome shotgun (WGS) entry which is preliminary data.</text>
</comment>
<dbReference type="EMBL" id="JACHJR010000001">
    <property type="protein sequence ID" value="MBB4948648.1"/>
    <property type="molecule type" value="Genomic_DNA"/>
</dbReference>
<accession>A0A7W7SDW9</accession>
<keyword evidence="2" id="KW-1185">Reference proteome</keyword>
<protein>
    <submittedName>
        <fullName evidence="1">Putative DNA-binding transcriptional regulator AlpA</fullName>
    </submittedName>
</protein>